<keyword evidence="4" id="KW-1185">Reference proteome</keyword>
<name>A0A0D9XU89_9ORYZ</name>
<proteinExistence type="predicted"/>
<dbReference type="PANTHER" id="PTHR31325">
    <property type="entry name" value="OS01G0798800 PROTEIN-RELATED"/>
    <property type="match status" value="1"/>
</dbReference>
<feature type="transmembrane region" description="Helical" evidence="1">
    <location>
        <begin position="333"/>
        <end position="353"/>
    </location>
</feature>
<keyword evidence="1" id="KW-1133">Transmembrane helix</keyword>
<evidence type="ECO:0000313" key="3">
    <source>
        <dbReference type="EnsemblPlants" id="LPERR11G16310.1"/>
    </source>
</evidence>
<feature type="domain" description="DUF4220" evidence="2">
    <location>
        <begin position="68"/>
        <end position="447"/>
    </location>
</feature>
<keyword evidence="1" id="KW-0812">Transmembrane</keyword>
<sequence>MPFFVVSAARAILAAMRRLLTRDEATQMASVQVWVLLTTLLLLVRFLVDFSGIWYAALLSAGAVHILELLNYSMVVYTLGLMQLSAARVNDFFQVWAVLMVTLEYSVKVGLPYYRSQRLPILDLMASFWTANLLRVQTVLLLKIPLWLIWSVNAGRIITYFLHSDRSSSCNEENVRLVTDFMRYEHTLSATTSTDTMTGYKYLVLGEDLKKMRDREPGSFRLVLDVEHKSIVTVEKIWEHRNDSRSILGTGADPDDRSKDVCLSFALYKLLRRQFYHLPLHEAGLEKTRKLVFDVLLQEKNDFERAFRITGMELSFLRDFFHNKHAQMFTSGFPIQSLVLSLLLIAATGYIAYPVGQIPARMDPKDHNRITHGVLITRIIVALIICKELSEITMYVFSEWTKVQMICMHVKHPRFGRCWLVDKVTRCMFRLINKGRWKHKIRQYNILISSLDVKMTMNRLFPPSIKLETEARKAILVCFKALEHKPELLGAYCSNAFGSKPGNLQWAINLEADTHRILVWHIATCLCEINLTDGEAWAMKTIWLRPRPFVNRSRTLEEDGVWDHYQTATSLSNYCAYLLTRSLVPDTGLVADKVFNEVRRETKVASFTRHRCKSLQDVYDKIMQRIEEPRKTSVAFGKKEHEKEDKLILMGARLGKQLMTAYAADRVGLWEDLAKFWSGFLLHLAANTRASRYRLHFAGNGELITHLWALMSHAGFLTSTNHGHMMLDPKDLADLANVGRPMAEQYGSIITDTD</sequence>
<protein>
    <recommendedName>
        <fullName evidence="2">DUF4220 domain-containing protein</fullName>
    </recommendedName>
</protein>
<evidence type="ECO:0000256" key="1">
    <source>
        <dbReference type="SAM" id="Phobius"/>
    </source>
</evidence>
<organism evidence="3 4">
    <name type="scientific">Leersia perrieri</name>
    <dbReference type="NCBI Taxonomy" id="77586"/>
    <lineage>
        <taxon>Eukaryota</taxon>
        <taxon>Viridiplantae</taxon>
        <taxon>Streptophyta</taxon>
        <taxon>Embryophyta</taxon>
        <taxon>Tracheophyta</taxon>
        <taxon>Spermatophyta</taxon>
        <taxon>Magnoliopsida</taxon>
        <taxon>Liliopsida</taxon>
        <taxon>Poales</taxon>
        <taxon>Poaceae</taxon>
        <taxon>BOP clade</taxon>
        <taxon>Oryzoideae</taxon>
        <taxon>Oryzeae</taxon>
        <taxon>Oryzinae</taxon>
        <taxon>Leersia</taxon>
    </lineage>
</organism>
<reference evidence="3 4" key="1">
    <citation type="submission" date="2012-08" db="EMBL/GenBank/DDBJ databases">
        <title>Oryza genome evolution.</title>
        <authorList>
            <person name="Wing R.A."/>
        </authorList>
    </citation>
    <scope>NUCLEOTIDE SEQUENCE</scope>
</reference>
<feature type="transmembrane region" description="Helical" evidence="1">
    <location>
        <begin position="93"/>
        <end position="114"/>
    </location>
</feature>
<keyword evidence="1" id="KW-0472">Membrane</keyword>
<reference evidence="3" key="3">
    <citation type="submission" date="2015-04" db="UniProtKB">
        <authorList>
            <consortium name="EnsemblPlants"/>
        </authorList>
    </citation>
    <scope>IDENTIFICATION</scope>
</reference>
<dbReference type="InterPro" id="IPR025315">
    <property type="entry name" value="DUF4220"/>
</dbReference>
<reference evidence="4" key="2">
    <citation type="submission" date="2013-12" db="EMBL/GenBank/DDBJ databases">
        <authorList>
            <person name="Yu Y."/>
            <person name="Lee S."/>
            <person name="de Baynast K."/>
            <person name="Wissotski M."/>
            <person name="Liu L."/>
            <person name="Talag J."/>
            <person name="Goicoechea J."/>
            <person name="Angelova A."/>
            <person name="Jetty R."/>
            <person name="Kudrna D."/>
            <person name="Golser W."/>
            <person name="Rivera L."/>
            <person name="Zhang J."/>
            <person name="Wing R."/>
        </authorList>
    </citation>
    <scope>NUCLEOTIDE SEQUENCE</scope>
</reference>
<dbReference type="HOGENOM" id="CLU_008762_2_1_1"/>
<dbReference type="Pfam" id="PF04578">
    <property type="entry name" value="DUF594"/>
    <property type="match status" value="1"/>
</dbReference>
<dbReference type="InterPro" id="IPR007658">
    <property type="entry name" value="DUF594"/>
</dbReference>
<dbReference type="STRING" id="77586.A0A0D9XU89"/>
<accession>A0A0D9XU89</accession>
<dbReference type="Gramene" id="LPERR11G16310.1">
    <property type="protein sequence ID" value="LPERR11G16310.1"/>
    <property type="gene ID" value="LPERR11G16310"/>
</dbReference>
<dbReference type="Pfam" id="PF13968">
    <property type="entry name" value="DUF4220"/>
    <property type="match status" value="1"/>
</dbReference>
<dbReference type="Proteomes" id="UP000032180">
    <property type="component" value="Chromosome 11"/>
</dbReference>
<evidence type="ECO:0000313" key="4">
    <source>
        <dbReference type="Proteomes" id="UP000032180"/>
    </source>
</evidence>
<evidence type="ECO:0000259" key="2">
    <source>
        <dbReference type="Pfam" id="PF13968"/>
    </source>
</evidence>
<dbReference type="EnsemblPlants" id="LPERR11G16310.1">
    <property type="protein sequence ID" value="LPERR11G16310.1"/>
    <property type="gene ID" value="LPERR11G16310"/>
</dbReference>
<dbReference type="AlphaFoldDB" id="A0A0D9XU89"/>
<dbReference type="eggNOG" id="ENOG502QSWW">
    <property type="taxonomic scope" value="Eukaryota"/>
</dbReference>
<feature type="transmembrane region" description="Helical" evidence="1">
    <location>
        <begin position="33"/>
        <end position="57"/>
    </location>
</feature>